<dbReference type="SUPFAM" id="SSF102114">
    <property type="entry name" value="Radical SAM enzymes"/>
    <property type="match status" value="1"/>
</dbReference>
<dbReference type="Proteomes" id="UP000485484">
    <property type="component" value="Unassembled WGS sequence"/>
</dbReference>
<dbReference type="GO" id="GO:0035597">
    <property type="term" value="F:tRNA-2-methylthio-N(6)-dimethylallyladenosine(37) synthase activity"/>
    <property type="evidence" value="ECO:0007669"/>
    <property type="project" value="UniProtKB-EC"/>
</dbReference>
<dbReference type="GO" id="GO:0005829">
    <property type="term" value="C:cytosol"/>
    <property type="evidence" value="ECO:0007669"/>
    <property type="project" value="TreeGrafter"/>
</dbReference>
<keyword evidence="6" id="KW-0411">Iron-sulfur</keyword>
<dbReference type="PROSITE" id="PS51918">
    <property type="entry name" value="RADICAL_SAM"/>
    <property type="match status" value="1"/>
</dbReference>
<proteinExistence type="predicted"/>
<dbReference type="InterPro" id="IPR006638">
    <property type="entry name" value="Elp3/MiaA/NifB-like_rSAM"/>
</dbReference>
<keyword evidence="2" id="KW-0004">4Fe-4S</keyword>
<keyword evidence="4" id="KW-0479">Metal-binding</keyword>
<feature type="domain" description="Radical SAM core" evidence="9">
    <location>
        <begin position="1"/>
        <end position="192"/>
    </location>
</feature>
<dbReference type="InterPro" id="IPR023404">
    <property type="entry name" value="rSAM_horseshoe"/>
</dbReference>
<keyword evidence="10" id="KW-0808">Transferase</keyword>
<dbReference type="Pfam" id="PF04055">
    <property type="entry name" value="Radical_SAM"/>
    <property type="match status" value="1"/>
</dbReference>
<evidence type="ECO:0000256" key="4">
    <source>
        <dbReference type="ARBA" id="ARBA00022723"/>
    </source>
</evidence>
<name>A0A1V5MDF8_UNCT6</name>
<accession>A0A1V5MDF8</accession>
<protein>
    <recommendedName>
        <fullName evidence="7">tRNA-2-methylthio-N(6)-dimethylallyladenosine synthase</fullName>
        <ecNumber evidence="7">2.8.4.3</ecNumber>
    </recommendedName>
</protein>
<dbReference type="SMART" id="SM00729">
    <property type="entry name" value="Elp3"/>
    <property type="match status" value="1"/>
</dbReference>
<evidence type="ECO:0000256" key="2">
    <source>
        <dbReference type="ARBA" id="ARBA00022485"/>
    </source>
</evidence>
<dbReference type="EC" id="2.8.4.3" evidence="7"/>
<dbReference type="Gene3D" id="3.80.30.20">
    <property type="entry name" value="tm_1862 like domain"/>
    <property type="match status" value="1"/>
</dbReference>
<dbReference type="InterPro" id="IPR058240">
    <property type="entry name" value="rSAM_sf"/>
</dbReference>
<dbReference type="GO" id="GO:0046872">
    <property type="term" value="F:metal ion binding"/>
    <property type="evidence" value="ECO:0007669"/>
    <property type="project" value="UniProtKB-KW"/>
</dbReference>
<dbReference type="Pfam" id="PF01938">
    <property type="entry name" value="TRAM"/>
    <property type="match status" value="1"/>
</dbReference>
<evidence type="ECO:0000256" key="6">
    <source>
        <dbReference type="ARBA" id="ARBA00023014"/>
    </source>
</evidence>
<dbReference type="EMBL" id="MWAK01000197">
    <property type="protein sequence ID" value="OPZ91162.1"/>
    <property type="molecule type" value="Genomic_DNA"/>
</dbReference>
<feature type="domain" description="TRAM" evidence="8">
    <location>
        <begin position="195"/>
        <end position="257"/>
    </location>
</feature>
<dbReference type="PROSITE" id="PS50926">
    <property type="entry name" value="TRAM"/>
    <property type="match status" value="1"/>
</dbReference>
<organism evidence="10">
    <name type="scientific">candidate division TA06 bacterium ADurb.Bin417</name>
    <dbReference type="NCBI Taxonomy" id="1852828"/>
    <lineage>
        <taxon>Bacteria</taxon>
        <taxon>Bacteria division TA06</taxon>
    </lineage>
</organism>
<evidence type="ECO:0000256" key="3">
    <source>
        <dbReference type="ARBA" id="ARBA00022691"/>
    </source>
</evidence>
<dbReference type="InterPro" id="IPR007197">
    <property type="entry name" value="rSAM"/>
</dbReference>
<keyword evidence="3" id="KW-0949">S-adenosyl-L-methionine</keyword>
<dbReference type="AlphaFoldDB" id="A0A1V5MDF8"/>
<gene>
    <name evidence="10" type="primary">miaB</name>
    <name evidence="10" type="ORF">BWY73_01155</name>
</gene>
<evidence type="ECO:0000256" key="5">
    <source>
        <dbReference type="ARBA" id="ARBA00023004"/>
    </source>
</evidence>
<dbReference type="GO" id="GO:0051539">
    <property type="term" value="F:4 iron, 4 sulfur cluster binding"/>
    <property type="evidence" value="ECO:0007669"/>
    <property type="project" value="UniProtKB-KW"/>
</dbReference>
<comment type="caution">
    <text evidence="10">The sequence shown here is derived from an EMBL/GenBank/DDBJ whole genome shotgun (WGS) entry which is preliminary data.</text>
</comment>
<dbReference type="PANTHER" id="PTHR43020:SF2">
    <property type="entry name" value="MITOCHONDRIAL TRNA METHYLTHIOTRANSFERASE CDK5RAP1"/>
    <property type="match status" value="1"/>
</dbReference>
<evidence type="ECO:0000259" key="9">
    <source>
        <dbReference type="PROSITE" id="PS51918"/>
    </source>
</evidence>
<evidence type="ECO:0000313" key="10">
    <source>
        <dbReference type="EMBL" id="OPZ91162.1"/>
    </source>
</evidence>
<dbReference type="InterPro" id="IPR002792">
    <property type="entry name" value="TRAM_dom"/>
</dbReference>
<evidence type="ECO:0000259" key="8">
    <source>
        <dbReference type="PROSITE" id="PS50926"/>
    </source>
</evidence>
<reference evidence="10" key="1">
    <citation type="submission" date="2017-02" db="EMBL/GenBank/DDBJ databases">
        <title>Delving into the versatile metabolic prowess of the omnipresent phylum Bacteroidetes.</title>
        <authorList>
            <person name="Nobu M.K."/>
            <person name="Mei R."/>
            <person name="Narihiro T."/>
            <person name="Kuroda K."/>
            <person name="Liu W.-T."/>
        </authorList>
    </citation>
    <scope>NUCLEOTIDE SEQUENCE</scope>
    <source>
        <strain evidence="10">ADurb.Bin417</strain>
    </source>
</reference>
<sequence>MLEAAAGLAAGGVRELILLGQNVNSYRDPAAGSGFPELLAAMAGLDGLLRIGFLTSHPKDASEDLFRTMAEESRVYRHLHLPLQSGSDRILAAMNRRYTAAVFSEKVVAARLRVADLSVTSDLIVGFPGETESDFQATLELLSAVRFDDLYAFKYSDRPGTRAQELGEKVAETVKAERLARVWALQDAISRAANRERLGSEAEVLFLRRSGRKNGWLVGKTGREQTVLVEGGPELIGRLGRVRIVSADRQLLYGRIA</sequence>
<evidence type="ECO:0000256" key="1">
    <source>
        <dbReference type="ARBA" id="ARBA00003234"/>
    </source>
</evidence>
<dbReference type="PANTHER" id="PTHR43020">
    <property type="entry name" value="CDK5 REGULATORY SUBUNIT-ASSOCIATED PROTEIN 1"/>
    <property type="match status" value="1"/>
</dbReference>
<comment type="function">
    <text evidence="1">Catalyzes the methylthiolation of N6-(dimethylallyl)adenosine (i(6)A), leading to the formation of 2-methylthio-N6-(dimethylallyl)adenosine (ms(2)i(6)A) at position 37 in tRNAs that read codons beginning with uridine.</text>
</comment>
<evidence type="ECO:0000256" key="7">
    <source>
        <dbReference type="ARBA" id="ARBA00033765"/>
    </source>
</evidence>
<keyword evidence="5" id="KW-0408">Iron</keyword>